<proteinExistence type="predicted"/>
<dbReference type="EMBL" id="ADEQ01000024">
    <property type="protein sequence ID" value="EIK78865.1"/>
    <property type="molecule type" value="Genomic_DNA"/>
</dbReference>
<sequence>MPERLKRSAKDISLLIVARGLMYFSPRKSRRYAPLLLLV</sequence>
<reference evidence="1 2" key="1">
    <citation type="journal article" date="2012" name="J. Bacteriol.">
        <title>Comparative Genomic Analyses of 17 Clinical Isolates of Gardnerella vaginalis Provide Evidence of Multiple Genetically Isolated Clades Consistent with Subspeciation into Genovars.</title>
        <authorList>
            <person name="Ahmed A."/>
            <person name="Earl J."/>
            <person name="Retchless A."/>
            <person name="Hillier S."/>
            <person name="Rabe L."/>
            <person name="Cherpes T."/>
            <person name="Powell E."/>
            <person name="Janto B."/>
            <person name="Eutsey R."/>
            <person name="Hiller N.L."/>
            <person name="Boissy R."/>
            <person name="Dahlgreen M."/>
            <person name="Hall B."/>
            <person name="Costerton J."/>
            <person name="Post J.C."/>
            <person name="Hu F."/>
            <person name="Ehrlich G."/>
        </authorList>
    </citation>
    <scope>NUCLEOTIDE SEQUENCE [LARGE SCALE GENOMIC DNA]</scope>
    <source>
        <strain evidence="1 2">55152</strain>
    </source>
</reference>
<dbReference type="AlphaFoldDB" id="I4LPH5"/>
<gene>
    <name evidence="1" type="ORF">CGSMWGv55152_06098</name>
</gene>
<protein>
    <submittedName>
        <fullName evidence="1">Uncharacterized protein</fullName>
    </submittedName>
</protein>
<dbReference type="Proteomes" id="UP000005936">
    <property type="component" value="Unassembled WGS sequence"/>
</dbReference>
<evidence type="ECO:0000313" key="2">
    <source>
        <dbReference type="Proteomes" id="UP000005936"/>
    </source>
</evidence>
<comment type="caution">
    <text evidence="1">The sequence shown here is derived from an EMBL/GenBank/DDBJ whole genome shotgun (WGS) entry which is preliminary data.</text>
</comment>
<accession>I4LPH5</accession>
<name>I4LPH5_GARVA</name>
<organism evidence="1 2">
    <name type="scientific">Gardnerella vaginalis 55152</name>
    <dbReference type="NCBI Taxonomy" id="698955"/>
    <lineage>
        <taxon>Bacteria</taxon>
        <taxon>Bacillati</taxon>
        <taxon>Actinomycetota</taxon>
        <taxon>Actinomycetes</taxon>
        <taxon>Bifidobacteriales</taxon>
        <taxon>Bifidobacteriaceae</taxon>
        <taxon>Gardnerella</taxon>
    </lineage>
</organism>
<dbReference type="PATRIC" id="fig|698955.3.peg.1186"/>
<evidence type="ECO:0000313" key="1">
    <source>
        <dbReference type="EMBL" id="EIK78865.1"/>
    </source>
</evidence>